<reference evidence="2 3" key="1">
    <citation type="submission" date="2020-08" db="EMBL/GenBank/DDBJ databases">
        <title>Genome sequence of Sphingomonas sediminicola KACC 15039T.</title>
        <authorList>
            <person name="Hyun D.-W."/>
            <person name="Bae J.-W."/>
        </authorList>
    </citation>
    <scope>NUCLEOTIDE SEQUENCE [LARGE SCALE GENOMIC DNA]</scope>
    <source>
        <strain evidence="2 3">KACC 15039</strain>
    </source>
</reference>
<accession>A0ABX6T8A6</accession>
<dbReference type="RefSeq" id="WP_187709024.1">
    <property type="nucleotide sequence ID" value="NZ_CP060782.1"/>
</dbReference>
<proteinExistence type="predicted"/>
<sequence>MISASLINDRSTTAWVIVAAYFAGAAAAFWASGAARKRERQFWIGTALLLTFLGFNKELDLQTFLTETARKLAHYEGWYDQRRLVQGLFLLLLAAGLIVAIIALARRLRRSPLPVKSAALGIALLFAFVVMRAGSFHHIDRWVTVNIGGLRRAGGLSSRVLR</sequence>
<keyword evidence="1" id="KW-0812">Transmembrane</keyword>
<feature type="transmembrane region" description="Helical" evidence="1">
    <location>
        <begin position="42"/>
        <end position="59"/>
    </location>
</feature>
<feature type="transmembrane region" description="Helical" evidence="1">
    <location>
        <begin position="117"/>
        <end position="134"/>
    </location>
</feature>
<feature type="transmembrane region" description="Helical" evidence="1">
    <location>
        <begin position="84"/>
        <end position="105"/>
    </location>
</feature>
<evidence type="ECO:0000313" key="2">
    <source>
        <dbReference type="EMBL" id="QNP46071.1"/>
    </source>
</evidence>
<evidence type="ECO:0000256" key="1">
    <source>
        <dbReference type="SAM" id="Phobius"/>
    </source>
</evidence>
<gene>
    <name evidence="2" type="ORF">H9L14_02010</name>
</gene>
<keyword evidence="3" id="KW-1185">Reference proteome</keyword>
<protein>
    <submittedName>
        <fullName evidence="2">Uncharacterized protein</fullName>
    </submittedName>
</protein>
<dbReference type="EMBL" id="CP060782">
    <property type="protein sequence ID" value="QNP46071.1"/>
    <property type="molecule type" value="Genomic_DNA"/>
</dbReference>
<evidence type="ECO:0000313" key="3">
    <source>
        <dbReference type="Proteomes" id="UP000516105"/>
    </source>
</evidence>
<keyword evidence="1" id="KW-1133">Transmembrane helix</keyword>
<feature type="transmembrane region" description="Helical" evidence="1">
    <location>
        <begin position="12"/>
        <end position="30"/>
    </location>
</feature>
<name>A0ABX6T8A6_9SPHN</name>
<dbReference type="Proteomes" id="UP000516105">
    <property type="component" value="Chromosome"/>
</dbReference>
<organism evidence="2 3">
    <name type="scientific">Sphingomonas sediminicola</name>
    <dbReference type="NCBI Taxonomy" id="386874"/>
    <lineage>
        <taxon>Bacteria</taxon>
        <taxon>Pseudomonadati</taxon>
        <taxon>Pseudomonadota</taxon>
        <taxon>Alphaproteobacteria</taxon>
        <taxon>Sphingomonadales</taxon>
        <taxon>Sphingomonadaceae</taxon>
        <taxon>Sphingomonas</taxon>
    </lineage>
</organism>
<keyword evidence="1" id="KW-0472">Membrane</keyword>